<dbReference type="SUPFAM" id="SSF51120">
    <property type="entry name" value="beta-Roll"/>
    <property type="match status" value="2"/>
</dbReference>
<dbReference type="InterPro" id="IPR011049">
    <property type="entry name" value="Serralysin-like_metalloprot_C"/>
</dbReference>
<accession>A0ABS0HN17</accession>
<comment type="caution">
    <text evidence="3">The sequence shown here is derived from an EMBL/GenBank/DDBJ whole genome shotgun (WGS) entry which is preliminary data.</text>
</comment>
<dbReference type="InterPro" id="IPR018511">
    <property type="entry name" value="Hemolysin-typ_Ca-bd_CS"/>
</dbReference>
<name>A0ABS0HN17_9HYPH</name>
<evidence type="ECO:0000313" key="3">
    <source>
        <dbReference type="EMBL" id="MBF9194864.1"/>
    </source>
</evidence>
<keyword evidence="2" id="KW-0964">Secreted</keyword>
<organism evidence="3 4">
    <name type="scientific">Microvirga terrestris</name>
    <dbReference type="NCBI Taxonomy" id="2791024"/>
    <lineage>
        <taxon>Bacteria</taxon>
        <taxon>Pseudomonadati</taxon>
        <taxon>Pseudomonadota</taxon>
        <taxon>Alphaproteobacteria</taxon>
        <taxon>Hyphomicrobiales</taxon>
        <taxon>Methylobacteriaceae</taxon>
        <taxon>Microvirga</taxon>
    </lineage>
</organism>
<dbReference type="PANTHER" id="PTHR38340">
    <property type="entry name" value="S-LAYER PROTEIN"/>
    <property type="match status" value="1"/>
</dbReference>
<evidence type="ECO:0008006" key="5">
    <source>
        <dbReference type="Google" id="ProtNLM"/>
    </source>
</evidence>
<evidence type="ECO:0000256" key="1">
    <source>
        <dbReference type="ARBA" id="ARBA00004613"/>
    </source>
</evidence>
<dbReference type="Gene3D" id="2.150.10.10">
    <property type="entry name" value="Serralysin-like metalloprotease, C-terminal"/>
    <property type="match status" value="2"/>
</dbReference>
<reference evidence="3 4" key="1">
    <citation type="submission" date="2020-11" db="EMBL/GenBank/DDBJ databases">
        <authorList>
            <person name="Kim M.K."/>
        </authorList>
    </citation>
    <scope>NUCLEOTIDE SEQUENCE [LARGE SCALE GENOMIC DNA]</scope>
    <source>
        <strain evidence="3 4">BT290</strain>
    </source>
</reference>
<dbReference type="PANTHER" id="PTHR38340:SF1">
    <property type="entry name" value="S-LAYER PROTEIN"/>
    <property type="match status" value="1"/>
</dbReference>
<dbReference type="PRINTS" id="PR00313">
    <property type="entry name" value="CABNDNGRPT"/>
</dbReference>
<keyword evidence="4" id="KW-1185">Reference proteome</keyword>
<dbReference type="InterPro" id="IPR001343">
    <property type="entry name" value="Hemolysn_Ca-bd"/>
</dbReference>
<dbReference type="InterPro" id="IPR050557">
    <property type="entry name" value="RTX_toxin/Mannuronan_C5-epim"/>
</dbReference>
<dbReference type="EMBL" id="JADQDN010000001">
    <property type="protein sequence ID" value="MBF9194864.1"/>
    <property type="molecule type" value="Genomic_DNA"/>
</dbReference>
<comment type="subcellular location">
    <subcellularLocation>
        <location evidence="1">Secreted</location>
    </subcellularLocation>
</comment>
<gene>
    <name evidence="3" type="ORF">I2H36_02340</name>
</gene>
<dbReference type="PROSITE" id="PS00330">
    <property type="entry name" value="HEMOLYSIN_CALCIUM"/>
    <property type="match status" value="4"/>
</dbReference>
<sequence>MAVFDISNSWGAGFDMSGYTDEGWGYMPADRLTGTLYQGYNTIIFDAYGYASFDALGVNYFLYNDNNTLLLEDMYYFQGGEAVLKIDDVNIQTTISDLNSAAWYVRLNPGHDAFYGNDYADVIKAGYGDDLVVGYLGDDALYGNEGNDTLGGGGGDDLLVGGNGYDTASFGGVSTNYTFATNADGSVTIIDRTGGWGVDVVYGVEAFYFDDGTFSLSSLLPVPPPSSPLPPSSPASAEAIYAGNNTLYGTSGSNILKGYGGNDKLYGQGGNDHLYGGNGNDVLYGGTGRDAFVFNTKANKYTNKDAIKDFRVIDDTIRLDNAVFTKVGANGTLKSYAFWSNNSGKAHDKDDRIIYDKDSGVLYYDADGSGKGASTAFTTISKKLAMTNKDFYIV</sequence>
<proteinExistence type="predicted"/>
<dbReference type="Pfam" id="PF00353">
    <property type="entry name" value="HemolysinCabind"/>
    <property type="match status" value="2"/>
</dbReference>
<dbReference type="Proteomes" id="UP000611708">
    <property type="component" value="Unassembled WGS sequence"/>
</dbReference>
<evidence type="ECO:0000256" key="2">
    <source>
        <dbReference type="ARBA" id="ARBA00022525"/>
    </source>
</evidence>
<protein>
    <recommendedName>
        <fullName evidence="5">Calcium-binding protein</fullName>
    </recommendedName>
</protein>
<evidence type="ECO:0000313" key="4">
    <source>
        <dbReference type="Proteomes" id="UP000611708"/>
    </source>
</evidence>
<dbReference type="RefSeq" id="WP_196262271.1">
    <property type="nucleotide sequence ID" value="NZ_JADQDN010000001.1"/>
</dbReference>